<dbReference type="AlphaFoldDB" id="A0A8X6M581"/>
<evidence type="ECO:0000313" key="2">
    <source>
        <dbReference type="EMBL" id="GFR32502.1"/>
    </source>
</evidence>
<feature type="region of interest" description="Disordered" evidence="1">
    <location>
        <begin position="1"/>
        <end position="50"/>
    </location>
</feature>
<sequence>MPPWPFLNFWEQRAQTPSQRQEPTATTQPGPSTAPPPPSKPVNSQDSHTDLFDQLKNPAVQDTFDLLEQFIVIATTIPTKYGRLMAIRQLLGEEIQI</sequence>
<reference evidence="2" key="1">
    <citation type="submission" date="2020-07" db="EMBL/GenBank/DDBJ databases">
        <title>Multicomponent nature underlies the extraordinary mechanical properties of spider dragline silk.</title>
        <authorList>
            <person name="Kono N."/>
            <person name="Nakamura H."/>
            <person name="Mori M."/>
            <person name="Yoshida Y."/>
            <person name="Ohtoshi R."/>
            <person name="Malay A.D."/>
            <person name="Moran D.A.P."/>
            <person name="Tomita M."/>
            <person name="Numata K."/>
            <person name="Arakawa K."/>
        </authorList>
    </citation>
    <scope>NUCLEOTIDE SEQUENCE</scope>
</reference>
<evidence type="ECO:0000256" key="1">
    <source>
        <dbReference type="SAM" id="MobiDB-lite"/>
    </source>
</evidence>
<comment type="caution">
    <text evidence="2">The sequence shown here is derived from an EMBL/GenBank/DDBJ whole genome shotgun (WGS) entry which is preliminary data.</text>
</comment>
<name>A0A8X6M581_TRICU</name>
<feature type="compositionally biased region" description="Polar residues" evidence="1">
    <location>
        <begin position="13"/>
        <end position="22"/>
    </location>
</feature>
<evidence type="ECO:0000313" key="3">
    <source>
        <dbReference type="Proteomes" id="UP000887116"/>
    </source>
</evidence>
<proteinExistence type="predicted"/>
<accession>A0A8X6M581</accession>
<gene>
    <name evidence="2" type="ORF">TNCT_237721</name>
</gene>
<organism evidence="2 3">
    <name type="scientific">Trichonephila clavata</name>
    <name type="common">Joro spider</name>
    <name type="synonym">Nephila clavata</name>
    <dbReference type="NCBI Taxonomy" id="2740835"/>
    <lineage>
        <taxon>Eukaryota</taxon>
        <taxon>Metazoa</taxon>
        <taxon>Ecdysozoa</taxon>
        <taxon>Arthropoda</taxon>
        <taxon>Chelicerata</taxon>
        <taxon>Arachnida</taxon>
        <taxon>Araneae</taxon>
        <taxon>Araneomorphae</taxon>
        <taxon>Entelegynae</taxon>
        <taxon>Araneoidea</taxon>
        <taxon>Nephilidae</taxon>
        <taxon>Trichonephila</taxon>
    </lineage>
</organism>
<dbReference type="Proteomes" id="UP000887116">
    <property type="component" value="Unassembled WGS sequence"/>
</dbReference>
<dbReference type="EMBL" id="BMAO01009667">
    <property type="protein sequence ID" value="GFR32502.1"/>
    <property type="molecule type" value="Genomic_DNA"/>
</dbReference>
<keyword evidence="3" id="KW-1185">Reference proteome</keyword>
<protein>
    <submittedName>
        <fullName evidence="2">Uncharacterized protein</fullName>
    </submittedName>
</protein>